<evidence type="ECO:0000313" key="2">
    <source>
        <dbReference type="EMBL" id="RDX69424.1"/>
    </source>
</evidence>
<dbReference type="EMBL" id="QJKJ01012115">
    <property type="protein sequence ID" value="RDX69424.1"/>
    <property type="molecule type" value="Genomic_DNA"/>
</dbReference>
<dbReference type="AlphaFoldDB" id="A0A371ETU5"/>
<name>A0A371ETU5_MUCPR</name>
<feature type="non-terminal residue" evidence="2">
    <location>
        <position position="1"/>
    </location>
</feature>
<keyword evidence="3" id="KW-1185">Reference proteome</keyword>
<gene>
    <name evidence="2" type="ORF">CR513_51467</name>
</gene>
<accession>A0A371ETU5</accession>
<proteinExistence type="predicted"/>
<reference evidence="2" key="1">
    <citation type="submission" date="2018-05" db="EMBL/GenBank/DDBJ databases">
        <title>Draft genome of Mucuna pruriens seed.</title>
        <authorList>
            <person name="Nnadi N.E."/>
            <person name="Vos R."/>
            <person name="Hasami M.H."/>
            <person name="Devisetty U.K."/>
            <person name="Aguiy J.C."/>
        </authorList>
    </citation>
    <scope>NUCLEOTIDE SEQUENCE [LARGE SCALE GENOMIC DNA]</scope>
    <source>
        <strain evidence="2">JCA_2017</strain>
    </source>
</reference>
<dbReference type="STRING" id="157652.A0A371ETU5"/>
<organism evidence="2 3">
    <name type="scientific">Mucuna pruriens</name>
    <name type="common">Velvet bean</name>
    <name type="synonym">Dolichos pruriens</name>
    <dbReference type="NCBI Taxonomy" id="157652"/>
    <lineage>
        <taxon>Eukaryota</taxon>
        <taxon>Viridiplantae</taxon>
        <taxon>Streptophyta</taxon>
        <taxon>Embryophyta</taxon>
        <taxon>Tracheophyta</taxon>
        <taxon>Spermatophyta</taxon>
        <taxon>Magnoliopsida</taxon>
        <taxon>eudicotyledons</taxon>
        <taxon>Gunneridae</taxon>
        <taxon>Pentapetalae</taxon>
        <taxon>rosids</taxon>
        <taxon>fabids</taxon>
        <taxon>Fabales</taxon>
        <taxon>Fabaceae</taxon>
        <taxon>Papilionoideae</taxon>
        <taxon>50 kb inversion clade</taxon>
        <taxon>NPAAA clade</taxon>
        <taxon>indigoferoid/millettioid clade</taxon>
        <taxon>Phaseoleae</taxon>
        <taxon>Mucuna</taxon>
    </lineage>
</organism>
<evidence type="ECO:0000313" key="3">
    <source>
        <dbReference type="Proteomes" id="UP000257109"/>
    </source>
</evidence>
<feature type="region of interest" description="Disordered" evidence="1">
    <location>
        <begin position="1"/>
        <end position="22"/>
    </location>
</feature>
<comment type="caution">
    <text evidence="2">The sequence shown here is derived from an EMBL/GenBank/DDBJ whole genome shotgun (WGS) entry which is preliminary data.</text>
</comment>
<evidence type="ECO:0000256" key="1">
    <source>
        <dbReference type="SAM" id="MobiDB-lite"/>
    </source>
</evidence>
<protein>
    <submittedName>
        <fullName evidence="2">Uncharacterized protein</fullName>
    </submittedName>
</protein>
<sequence length="178" mass="19986">MEQVHYHWAEEEEEEEQQQLQHGKDNIIATALQPSFSSAPTNNAVSSPSASVGEQPLLQNEQVQVPHTHKVEETSNVAEHAYHFNDDSEAVGLGIVAEFVENVAASQNEISVYFDKQQGMWKCHHCTWTKQFDSPWNVALENLNGYSDLLMNVKTMILHGPCFLSETKVTRTVTCGTE</sequence>
<dbReference type="Proteomes" id="UP000257109">
    <property type="component" value="Unassembled WGS sequence"/>
</dbReference>